<keyword evidence="3" id="KW-1185">Reference proteome</keyword>
<gene>
    <name evidence="2" type="ORF">LY79DRAFT_674418</name>
</gene>
<dbReference type="EMBL" id="JAHLJV010000122">
    <property type="protein sequence ID" value="KAK1569818.1"/>
    <property type="molecule type" value="Genomic_DNA"/>
</dbReference>
<feature type="region of interest" description="Disordered" evidence="1">
    <location>
        <begin position="1"/>
        <end position="34"/>
    </location>
</feature>
<accession>A0AAD8PL63</accession>
<dbReference type="GeneID" id="85448537"/>
<evidence type="ECO:0000313" key="3">
    <source>
        <dbReference type="Proteomes" id="UP001230504"/>
    </source>
</evidence>
<evidence type="ECO:0000256" key="1">
    <source>
        <dbReference type="SAM" id="MobiDB-lite"/>
    </source>
</evidence>
<dbReference type="Proteomes" id="UP001230504">
    <property type="component" value="Unassembled WGS sequence"/>
</dbReference>
<protein>
    <submittedName>
        <fullName evidence="2">Uncharacterized protein</fullName>
    </submittedName>
</protein>
<name>A0AAD8PL63_9PEZI</name>
<comment type="caution">
    <text evidence="2">The sequence shown here is derived from an EMBL/GenBank/DDBJ whole genome shotgun (WGS) entry which is preliminary data.</text>
</comment>
<organism evidence="2 3">
    <name type="scientific">Colletotrichum navitas</name>
    <dbReference type="NCBI Taxonomy" id="681940"/>
    <lineage>
        <taxon>Eukaryota</taxon>
        <taxon>Fungi</taxon>
        <taxon>Dikarya</taxon>
        <taxon>Ascomycota</taxon>
        <taxon>Pezizomycotina</taxon>
        <taxon>Sordariomycetes</taxon>
        <taxon>Hypocreomycetidae</taxon>
        <taxon>Glomerellales</taxon>
        <taxon>Glomerellaceae</taxon>
        <taxon>Colletotrichum</taxon>
        <taxon>Colletotrichum graminicola species complex</taxon>
    </lineage>
</organism>
<evidence type="ECO:0000313" key="2">
    <source>
        <dbReference type="EMBL" id="KAK1569818.1"/>
    </source>
</evidence>
<dbReference type="RefSeq" id="XP_060408021.1">
    <property type="nucleotide sequence ID" value="XM_060564297.1"/>
</dbReference>
<proteinExistence type="predicted"/>
<reference evidence="2" key="1">
    <citation type="submission" date="2021-06" db="EMBL/GenBank/DDBJ databases">
        <title>Comparative genomics, transcriptomics and evolutionary studies reveal genomic signatures of adaptation to plant cell wall in hemibiotrophic fungi.</title>
        <authorList>
            <consortium name="DOE Joint Genome Institute"/>
            <person name="Baroncelli R."/>
            <person name="Diaz J.F."/>
            <person name="Benocci T."/>
            <person name="Peng M."/>
            <person name="Battaglia E."/>
            <person name="Haridas S."/>
            <person name="Andreopoulos W."/>
            <person name="Labutti K."/>
            <person name="Pangilinan J."/>
            <person name="Floch G.L."/>
            <person name="Makela M.R."/>
            <person name="Henrissat B."/>
            <person name="Grigoriev I.V."/>
            <person name="Crouch J.A."/>
            <person name="De Vries R.P."/>
            <person name="Sukno S.A."/>
            <person name="Thon M.R."/>
        </authorList>
    </citation>
    <scope>NUCLEOTIDE SEQUENCE</scope>
    <source>
        <strain evidence="2">CBS 125086</strain>
    </source>
</reference>
<dbReference type="AlphaFoldDB" id="A0AAD8PL63"/>
<sequence length="197" mass="21816">MAMMANGAGEKPAAETSAVDDIPDCGEWPQKSPTVTTRPMDMYTLVYDDSKFDTSSTPLTKQKALFDVAYANVGSTDGINSFTFNVPALDAIFAARRTANAGNDADKIEDVQYYASEVNQNEKDNNVCSIRLKNPDLLFMALDQYTGSDDQTMVYCDLTFQKANSQLKLPFIFSGLCFPLDYENDKITKGVIRTYDL</sequence>